<dbReference type="AlphaFoldDB" id="A0A0P9HHF8"/>
<proteinExistence type="predicted"/>
<evidence type="ECO:0000313" key="3">
    <source>
        <dbReference type="Proteomes" id="UP000050509"/>
    </source>
</evidence>
<dbReference type="Proteomes" id="UP000050509">
    <property type="component" value="Unassembled WGS sequence"/>
</dbReference>
<comment type="caution">
    <text evidence="2">The sequence shown here is derived from an EMBL/GenBank/DDBJ whole genome shotgun (WGS) entry which is preliminary data.</text>
</comment>
<keyword evidence="1" id="KW-0812">Transmembrane</keyword>
<protein>
    <submittedName>
        <fullName evidence="2">Uncharacterized protein</fullName>
    </submittedName>
</protein>
<sequence length="134" mass="14979">MYWKQTFVRVLALSVGVSYGVGAFLMLLVPQWFFEHLGNYPPYNRHYVGDAGSFLLVLGLMLLWAVRNPARHHIMITLVGIGSLCHATNHVIEDVITNPSSVSIVNIFLYYVLAIALLLAGWWASRDLLASHPA</sequence>
<feature type="transmembrane region" description="Helical" evidence="1">
    <location>
        <begin position="46"/>
        <end position="66"/>
    </location>
</feature>
<keyword evidence="3" id="KW-1185">Reference proteome</keyword>
<evidence type="ECO:0000313" key="2">
    <source>
        <dbReference type="EMBL" id="KPV54257.1"/>
    </source>
</evidence>
<name>A0A0P9HHF8_9CHLR</name>
<accession>A0A0P9HHF8</accession>
<gene>
    <name evidence="2" type="ORF">SE17_04860</name>
</gene>
<dbReference type="EMBL" id="LJCR01000086">
    <property type="protein sequence ID" value="KPV54257.1"/>
    <property type="molecule type" value="Genomic_DNA"/>
</dbReference>
<feature type="transmembrane region" description="Helical" evidence="1">
    <location>
        <begin position="104"/>
        <end position="124"/>
    </location>
</feature>
<reference evidence="2 3" key="1">
    <citation type="submission" date="2015-09" db="EMBL/GenBank/DDBJ databases">
        <title>Draft genome sequence of Kouleothrix aurantiaca JCM 19913.</title>
        <authorList>
            <person name="Hemp J."/>
        </authorList>
    </citation>
    <scope>NUCLEOTIDE SEQUENCE [LARGE SCALE GENOMIC DNA]</scope>
    <source>
        <strain evidence="2 3">COM-B</strain>
    </source>
</reference>
<keyword evidence="1" id="KW-1133">Transmembrane helix</keyword>
<keyword evidence="1" id="KW-0472">Membrane</keyword>
<evidence type="ECO:0000256" key="1">
    <source>
        <dbReference type="SAM" id="Phobius"/>
    </source>
</evidence>
<organism evidence="2 3">
    <name type="scientific">Kouleothrix aurantiaca</name>
    <dbReference type="NCBI Taxonomy" id="186479"/>
    <lineage>
        <taxon>Bacteria</taxon>
        <taxon>Bacillati</taxon>
        <taxon>Chloroflexota</taxon>
        <taxon>Chloroflexia</taxon>
        <taxon>Chloroflexales</taxon>
        <taxon>Roseiflexineae</taxon>
        <taxon>Roseiflexaceae</taxon>
        <taxon>Kouleothrix</taxon>
    </lineage>
</organism>
<feature type="transmembrane region" description="Helical" evidence="1">
    <location>
        <begin position="7"/>
        <end position="34"/>
    </location>
</feature>